<gene>
    <name evidence="1" type="ORF">PF011_g31578</name>
</gene>
<comment type="caution">
    <text evidence="1">The sequence shown here is derived from an EMBL/GenBank/DDBJ whole genome shotgun (WGS) entry which is preliminary data.</text>
</comment>
<protein>
    <submittedName>
        <fullName evidence="1">Uncharacterized protein</fullName>
    </submittedName>
</protein>
<dbReference type="Proteomes" id="UP000460718">
    <property type="component" value="Unassembled WGS sequence"/>
</dbReference>
<evidence type="ECO:0000313" key="1">
    <source>
        <dbReference type="EMBL" id="KAE8956137.1"/>
    </source>
</evidence>
<accession>A0A6A3GI61</accession>
<dbReference type="EMBL" id="QXFW01007979">
    <property type="protein sequence ID" value="KAE8956137.1"/>
    <property type="molecule type" value="Genomic_DNA"/>
</dbReference>
<organism evidence="1 2">
    <name type="scientific">Phytophthora fragariae</name>
    <dbReference type="NCBI Taxonomy" id="53985"/>
    <lineage>
        <taxon>Eukaryota</taxon>
        <taxon>Sar</taxon>
        <taxon>Stramenopiles</taxon>
        <taxon>Oomycota</taxon>
        <taxon>Peronosporomycetes</taxon>
        <taxon>Peronosporales</taxon>
        <taxon>Peronosporaceae</taxon>
        <taxon>Phytophthora</taxon>
    </lineage>
</organism>
<evidence type="ECO:0000313" key="2">
    <source>
        <dbReference type="Proteomes" id="UP000460718"/>
    </source>
</evidence>
<sequence>MELLNSLQEEVLKQKEGEAVNTFSSVSGIRQFIITARLAPDVTVTLKICCLSAERINGGRGVRVTGVDASQRSVFEPTADALADLTPLKRKLYIVNVTVWDAKTKKGSYGKTNLEFRPGAVYTFHNVDCVGFYADIATGVVHFHRDNTEKIVEDAPPLKNRKVTREAPKKGGKSKMTAAAAEKLWEDEPVVEMESKTDGAYVAATTRSKSSEQL</sequence>
<reference evidence="1 2" key="1">
    <citation type="submission" date="2018-09" db="EMBL/GenBank/DDBJ databases">
        <title>Genomic investigation of the strawberry pathogen Phytophthora fragariae indicates pathogenicity is determined by transcriptional variation in three key races.</title>
        <authorList>
            <person name="Adams T.M."/>
            <person name="Armitage A.D."/>
            <person name="Sobczyk M.K."/>
            <person name="Bates H.J."/>
            <person name="Dunwell J.M."/>
            <person name="Nellist C.F."/>
            <person name="Harrison R.J."/>
        </authorList>
    </citation>
    <scope>NUCLEOTIDE SEQUENCE [LARGE SCALE GENOMIC DNA]</scope>
    <source>
        <strain evidence="1 2">SCRP245</strain>
    </source>
</reference>
<dbReference type="AlphaFoldDB" id="A0A6A3GI61"/>
<name>A0A6A3GI61_9STRA</name>
<proteinExistence type="predicted"/>